<dbReference type="InterPro" id="IPR001932">
    <property type="entry name" value="PPM-type_phosphatase-like_dom"/>
</dbReference>
<reference evidence="4 5" key="1">
    <citation type="submission" date="2015-03" db="EMBL/GenBank/DDBJ databases">
        <title>Comparative analysis of the OM43 clade including a novel species from Red Sea uncovers genomic and metabolic diversity among marine methylotrophs.</title>
        <authorList>
            <person name="Jimenez-Infante F."/>
            <person name="Ngugi D.K."/>
            <person name="Vinu M."/>
            <person name="Alam I."/>
            <person name="Kamau A."/>
            <person name="Blom J."/>
            <person name="Bajic V.B."/>
            <person name="Stingl U."/>
        </authorList>
    </citation>
    <scope>NUCLEOTIDE SEQUENCE [LARGE SCALE GENOMIC DNA]</scope>
    <source>
        <strain evidence="4 5">MBRSH7</strain>
    </source>
</reference>
<dbReference type="Proteomes" id="UP000066549">
    <property type="component" value="Chromosome"/>
</dbReference>
<dbReference type="SUPFAM" id="SSF55781">
    <property type="entry name" value="GAF domain-like"/>
    <property type="match status" value="1"/>
</dbReference>
<keyword evidence="5" id="KW-1185">Reference proteome</keyword>
<evidence type="ECO:0000256" key="1">
    <source>
        <dbReference type="ARBA" id="ARBA00022801"/>
    </source>
</evidence>
<dbReference type="SMART" id="SM00065">
    <property type="entry name" value="GAF"/>
    <property type="match status" value="1"/>
</dbReference>
<dbReference type="InterPro" id="IPR036457">
    <property type="entry name" value="PPM-type-like_dom_sf"/>
</dbReference>
<dbReference type="Gene3D" id="3.60.40.10">
    <property type="entry name" value="PPM-type phosphatase domain"/>
    <property type="match status" value="1"/>
</dbReference>
<feature type="domain" description="PPM-type phosphatase" evidence="3">
    <location>
        <begin position="195"/>
        <end position="406"/>
    </location>
</feature>
<sequence length="408" mass="45218">MNDNKNLIAILTQMLNQFSVSSNISETLKNVLAEISTLMHAEAASFFIYKKEVDKLECQSCIGPVDITGLSIKSDQGIVGEVFTNQTSKLIEDVKKDAAHLNKVDQKTGFVTRSLMTVPVLFDGHVFGCLQALNKNTDQQFFDTADLEYFELLSLNLGIILKNIELTEKAVLDKLIEKDIADAKVAQSVLFPKVDAYDFISGGVKPYRELSGDFIDYFEVNGNIAFIQGDVSGKGVPATILMSRCMSLFRLFAKEELSASQMAKKMNFEIYGQGTDDRFATCVMGWLDGNDLEFVNCGHNPVLHYADGKYREYGTSAPPVGILNDEAFNPSNQDITIHEGSAIYVSTDGITEAKINGKEIESKGLAQMAKNQSGMTAPQRYEQINRFLQKDVIRLHDDATLLVILPRN</sequence>
<dbReference type="InterPro" id="IPR052016">
    <property type="entry name" value="Bact_Sigma-Reg"/>
</dbReference>
<evidence type="ECO:0000259" key="3">
    <source>
        <dbReference type="SMART" id="SM00331"/>
    </source>
</evidence>
<dbReference type="SMART" id="SM00331">
    <property type="entry name" value="PP2C_SIG"/>
    <property type="match status" value="1"/>
</dbReference>
<dbReference type="Gene3D" id="3.30.450.40">
    <property type="match status" value="1"/>
</dbReference>
<dbReference type="GO" id="GO:0016791">
    <property type="term" value="F:phosphatase activity"/>
    <property type="evidence" value="ECO:0007669"/>
    <property type="project" value="TreeGrafter"/>
</dbReference>
<proteinExistence type="predicted"/>
<dbReference type="Pfam" id="PF01590">
    <property type="entry name" value="GAF"/>
    <property type="match status" value="1"/>
</dbReference>
<dbReference type="PATRIC" id="fig|1623450.3.peg.742"/>
<dbReference type="SUPFAM" id="SSF81606">
    <property type="entry name" value="PP2C-like"/>
    <property type="match status" value="1"/>
</dbReference>
<protein>
    <recommendedName>
        <fullName evidence="6">Serine/threonine protein phosphatase</fullName>
    </recommendedName>
</protein>
<evidence type="ECO:0000313" key="5">
    <source>
        <dbReference type="Proteomes" id="UP000066549"/>
    </source>
</evidence>
<evidence type="ECO:0008006" key="6">
    <source>
        <dbReference type="Google" id="ProtNLM"/>
    </source>
</evidence>
<dbReference type="AlphaFoldDB" id="A0A0H4J288"/>
<organism evidence="4 5">
    <name type="scientific">Methylophilales bacterium MBRS-H7</name>
    <dbReference type="NCBI Taxonomy" id="1623450"/>
    <lineage>
        <taxon>Bacteria</taxon>
        <taxon>Pseudomonadati</taxon>
        <taxon>Pseudomonadota</taxon>
        <taxon>Betaproteobacteria</taxon>
        <taxon>Nitrosomonadales</taxon>
        <taxon>OM43 clade</taxon>
    </lineage>
</organism>
<dbReference type="PANTHER" id="PTHR43156">
    <property type="entry name" value="STAGE II SPORULATION PROTEIN E-RELATED"/>
    <property type="match status" value="1"/>
</dbReference>
<dbReference type="InterPro" id="IPR003018">
    <property type="entry name" value="GAF"/>
</dbReference>
<gene>
    <name evidence="4" type="ORF">VI33_03750</name>
</gene>
<evidence type="ECO:0000259" key="2">
    <source>
        <dbReference type="SMART" id="SM00065"/>
    </source>
</evidence>
<dbReference type="OrthoDB" id="9802500at2"/>
<name>A0A0H4J288_9PROT</name>
<dbReference type="EMBL" id="CP011002">
    <property type="protein sequence ID" value="AKO65843.1"/>
    <property type="molecule type" value="Genomic_DNA"/>
</dbReference>
<feature type="domain" description="GAF" evidence="2">
    <location>
        <begin position="23"/>
        <end position="171"/>
    </location>
</feature>
<dbReference type="InterPro" id="IPR029016">
    <property type="entry name" value="GAF-like_dom_sf"/>
</dbReference>
<dbReference type="PANTHER" id="PTHR43156:SF2">
    <property type="entry name" value="STAGE II SPORULATION PROTEIN E"/>
    <property type="match status" value="1"/>
</dbReference>
<keyword evidence="1" id="KW-0378">Hydrolase</keyword>
<accession>A0A0H4J288</accession>
<evidence type="ECO:0000313" key="4">
    <source>
        <dbReference type="EMBL" id="AKO65843.1"/>
    </source>
</evidence>
<dbReference type="Pfam" id="PF07228">
    <property type="entry name" value="SpoIIE"/>
    <property type="match status" value="1"/>
</dbReference>